<dbReference type="PANTHER" id="PTHR48475:SF1">
    <property type="entry name" value="RNASE H TYPE-1 DOMAIN-CONTAINING PROTEIN"/>
    <property type="match status" value="1"/>
</dbReference>
<reference evidence="2" key="2">
    <citation type="submission" date="2025-08" db="UniProtKB">
        <authorList>
            <consortium name="RefSeq"/>
        </authorList>
    </citation>
    <scope>IDENTIFICATION</scope>
</reference>
<evidence type="ECO:0000313" key="2">
    <source>
        <dbReference type="RefSeq" id="XP_015078316.1"/>
    </source>
</evidence>
<reference evidence="1" key="1">
    <citation type="journal article" date="2014" name="Nat. Genet.">
        <title>The genome of the stress-tolerant wild tomato species Solanum pennellii.</title>
        <authorList>
            <person name="Bolger A."/>
            <person name="Scossa F."/>
            <person name="Bolger M.E."/>
            <person name="Lanz C."/>
            <person name="Maumus F."/>
            <person name="Tohge T."/>
            <person name="Quesneville H."/>
            <person name="Alseekh S."/>
            <person name="Sorensen I."/>
            <person name="Lichtenstein G."/>
            <person name="Fich E.A."/>
            <person name="Conte M."/>
            <person name="Keller H."/>
            <person name="Schneeberger K."/>
            <person name="Schwacke R."/>
            <person name="Ofner I."/>
            <person name="Vrebalov J."/>
            <person name="Xu Y."/>
            <person name="Osorio S."/>
            <person name="Aflitos S.A."/>
            <person name="Schijlen E."/>
            <person name="Jimenez-Gomez J.M."/>
            <person name="Ryngajllo M."/>
            <person name="Kimura S."/>
            <person name="Kumar R."/>
            <person name="Koenig D."/>
            <person name="Headland L.R."/>
            <person name="Maloof J.N."/>
            <person name="Sinha N."/>
            <person name="van Ham R.C."/>
            <person name="Lankhorst R.K."/>
            <person name="Mao L."/>
            <person name="Vogel A."/>
            <person name="Arsova B."/>
            <person name="Panstruga R."/>
            <person name="Fei Z."/>
            <person name="Rose J.K."/>
            <person name="Zamir D."/>
            <person name="Carrari F."/>
            <person name="Giovannoni J.J."/>
            <person name="Weigel D."/>
            <person name="Usadel B."/>
            <person name="Fernie A.R."/>
        </authorList>
    </citation>
    <scope>NUCLEOTIDE SEQUENCE [LARGE SCALE GENOMIC DNA]</scope>
    <source>
        <strain evidence="1">cv. LA0716</strain>
    </source>
</reference>
<dbReference type="RefSeq" id="XP_015078316.1">
    <property type="nucleotide sequence ID" value="XM_015222830.1"/>
</dbReference>
<dbReference type="GeneID" id="107022134"/>
<dbReference type="Proteomes" id="UP000694930">
    <property type="component" value="Chromosome 6"/>
</dbReference>
<dbReference type="PANTHER" id="PTHR48475">
    <property type="entry name" value="RIBONUCLEASE H"/>
    <property type="match status" value="1"/>
</dbReference>
<protein>
    <submittedName>
        <fullName evidence="2">Uncharacterized protein LOC107022134</fullName>
    </submittedName>
</protein>
<accession>A0ABM1GZT8</accession>
<sequence length="145" mass="16609">MLPYALLGYRTTVRTSIGATPYLLVYGTKAVVPDEVEIPSLRIIQEVELSNAKWVSKRIDKLTLIDENRMVVVCHGQFYRQRMVISFHKRVRARIFEIGQLVLKRIFPHQDEYKGKFAPNWQGAYMIRKVLSGGPLVLSVMDGTA</sequence>
<evidence type="ECO:0000313" key="1">
    <source>
        <dbReference type="Proteomes" id="UP000694930"/>
    </source>
</evidence>
<gene>
    <name evidence="2" type="primary">LOC107022134</name>
</gene>
<proteinExistence type="predicted"/>
<name>A0ABM1GZT8_SOLPN</name>
<keyword evidence="1" id="KW-1185">Reference proteome</keyword>
<organism evidence="1 2">
    <name type="scientific">Solanum pennellii</name>
    <name type="common">Tomato</name>
    <name type="synonym">Lycopersicon pennellii</name>
    <dbReference type="NCBI Taxonomy" id="28526"/>
    <lineage>
        <taxon>Eukaryota</taxon>
        <taxon>Viridiplantae</taxon>
        <taxon>Streptophyta</taxon>
        <taxon>Embryophyta</taxon>
        <taxon>Tracheophyta</taxon>
        <taxon>Spermatophyta</taxon>
        <taxon>Magnoliopsida</taxon>
        <taxon>eudicotyledons</taxon>
        <taxon>Gunneridae</taxon>
        <taxon>Pentapetalae</taxon>
        <taxon>asterids</taxon>
        <taxon>lamiids</taxon>
        <taxon>Solanales</taxon>
        <taxon>Solanaceae</taxon>
        <taxon>Solanoideae</taxon>
        <taxon>Solaneae</taxon>
        <taxon>Solanum</taxon>
        <taxon>Solanum subgen. Lycopersicon</taxon>
    </lineage>
</organism>